<feature type="region of interest" description="Disordered" evidence="1">
    <location>
        <begin position="621"/>
        <end position="666"/>
    </location>
</feature>
<dbReference type="AlphaFoldDB" id="A0A1A5ZW31"/>
<feature type="compositionally biased region" description="Low complexity" evidence="1">
    <location>
        <begin position="146"/>
        <end position="162"/>
    </location>
</feature>
<feature type="compositionally biased region" description="Low complexity" evidence="1">
    <location>
        <begin position="392"/>
        <end position="412"/>
    </location>
</feature>
<dbReference type="EMBL" id="KI894036">
    <property type="protein sequence ID" value="OBR82015.1"/>
    <property type="molecule type" value="Genomic_DNA"/>
</dbReference>
<reference evidence="2" key="1">
    <citation type="submission" date="2013-07" db="EMBL/GenBank/DDBJ databases">
        <title>The Genome Sequence of Cryptococcus dejecticola CBS10117.</title>
        <authorList>
            <consortium name="The Broad Institute Genome Sequencing Platform"/>
            <person name="Cuomo C."/>
            <person name="Litvintseva A."/>
            <person name="Chen Y."/>
            <person name="Heitman J."/>
            <person name="Sun S."/>
            <person name="Springer D."/>
            <person name="Dromer F."/>
            <person name="Young S.K."/>
            <person name="Zeng Q."/>
            <person name="Gargeya S."/>
            <person name="Fitzgerald M."/>
            <person name="Abouelleil A."/>
            <person name="Alvarado L."/>
            <person name="Berlin A.M."/>
            <person name="Chapman S.B."/>
            <person name="Dewar J."/>
            <person name="Goldberg J."/>
            <person name="Griggs A."/>
            <person name="Gujja S."/>
            <person name="Hansen M."/>
            <person name="Howarth C."/>
            <person name="Imamovic A."/>
            <person name="Larimer J."/>
            <person name="McCowan C."/>
            <person name="Murphy C."/>
            <person name="Pearson M."/>
            <person name="Priest M."/>
            <person name="Roberts A."/>
            <person name="Saif S."/>
            <person name="Shea T."/>
            <person name="Sykes S."/>
            <person name="Wortman J."/>
            <person name="Nusbaum C."/>
            <person name="Birren B."/>
        </authorList>
    </citation>
    <scope>NUCLEOTIDE SEQUENCE [LARGE SCALE GENOMIC DNA]</scope>
    <source>
        <strain evidence="2">CBS 10117</strain>
    </source>
</reference>
<evidence type="ECO:0000256" key="1">
    <source>
        <dbReference type="SAM" id="MobiDB-lite"/>
    </source>
</evidence>
<evidence type="ECO:0000313" key="2">
    <source>
        <dbReference type="EMBL" id="OBR82015.1"/>
    </source>
</evidence>
<feature type="compositionally biased region" description="Low complexity" evidence="1">
    <location>
        <begin position="9"/>
        <end position="33"/>
    </location>
</feature>
<feature type="compositionally biased region" description="Polar residues" evidence="1">
    <location>
        <begin position="75"/>
        <end position="97"/>
    </location>
</feature>
<gene>
    <name evidence="2" type="ORF">I303_07929</name>
</gene>
<feature type="compositionally biased region" description="Polar residues" evidence="1">
    <location>
        <begin position="621"/>
        <end position="633"/>
    </location>
</feature>
<feature type="compositionally biased region" description="Low complexity" evidence="1">
    <location>
        <begin position="41"/>
        <end position="74"/>
    </location>
</feature>
<feature type="compositionally biased region" description="Low complexity" evidence="1">
    <location>
        <begin position="421"/>
        <end position="434"/>
    </location>
</feature>
<feature type="region of interest" description="Disordered" evidence="1">
    <location>
        <begin position="266"/>
        <end position="315"/>
    </location>
</feature>
<feature type="region of interest" description="Disordered" evidence="1">
    <location>
        <begin position="226"/>
        <end position="250"/>
    </location>
</feature>
<feature type="compositionally biased region" description="Low complexity" evidence="1">
    <location>
        <begin position="104"/>
        <end position="136"/>
    </location>
</feature>
<dbReference type="VEuPathDB" id="FungiDB:I303_07929"/>
<feature type="compositionally biased region" description="Polar residues" evidence="1">
    <location>
        <begin position="232"/>
        <end position="242"/>
    </location>
</feature>
<feature type="compositionally biased region" description="Polar residues" evidence="1">
    <location>
        <begin position="303"/>
        <end position="313"/>
    </location>
</feature>
<protein>
    <submittedName>
        <fullName evidence="2">Uncharacterized protein</fullName>
    </submittedName>
</protein>
<name>A0A1A5ZW31_9TREE</name>
<feature type="region of interest" description="Disordered" evidence="1">
    <location>
        <begin position="1"/>
        <end position="208"/>
    </location>
</feature>
<accession>A0A1A5ZW31</accession>
<sequence length="722" mass="77540">MTFRDSFISTTSSDTYPSTMSSLSSSMLGLTDSPLRPRLRSTLASTPASSAPGSPVQQVRPRPSQQQLRQAPSRNSLVQEATTNAARRVIQQGSSEGLRTIPTRSSQGDLSSSGSSTGSRPASRASTASTGSTAVRQAAIPAQPVQTSSARNASSTSAAAQRESIRPAQTQRDQSPQSQPSVQSRPASSTQRVPVPRQNLNVIPPSPAKTEITLAEEWESELIADTRKLNIRPTQPASTRQGPTAKEREEQRLKDIEWERSGLWETERDPAREAEDRVRRDLGRDVAYPPATPRVPIRAAPTASDSMIRNQPDPSVPLPLFSPASASADLPTAHSTPTVKYDHKLAEKARKEYEDWKARKAEREGGIGDDGENHGTRDWVPKTREVARPGNAQPQAQAQAQTQQTVQHSPQARKQVEKVEAQPPAAESQQPQTQMLIQDGQDQSQHPQAQYWGYPYPYSMGYDMSQMQGLEGYYPDQAYWDPSYWWVQSADPNANVAAAQEGSSEEGASAPVTPEDQYAEMANSMMYNNPYQWGQGGGNGSMMQHGQNPYAMMGYGAQQSASMGMSAPSGTGSLVEQGMKPFDSSQMKQGRLGHYGYLEGRELAGPPVGFLPAGVDANQYNSPGAGQASQISPSHRAATGSGSGSVNGSMAWGDSGNGPRARYDGSSSAAGYVQADLDTPYPRTAGGGASSAFTRYGPDGSIANGIDGRMGIGHRRLREGRV</sequence>
<proteinExistence type="predicted"/>
<feature type="compositionally biased region" description="Basic and acidic residues" evidence="1">
    <location>
        <begin position="357"/>
        <end position="387"/>
    </location>
</feature>
<organism evidence="2">
    <name type="scientific">Kwoniella dejecticola CBS 10117</name>
    <dbReference type="NCBI Taxonomy" id="1296121"/>
    <lineage>
        <taxon>Eukaryota</taxon>
        <taxon>Fungi</taxon>
        <taxon>Dikarya</taxon>
        <taxon>Basidiomycota</taxon>
        <taxon>Agaricomycotina</taxon>
        <taxon>Tremellomycetes</taxon>
        <taxon>Tremellales</taxon>
        <taxon>Cryptococcaceae</taxon>
        <taxon>Kwoniella</taxon>
    </lineage>
</organism>
<feature type="compositionally biased region" description="Basic and acidic residues" evidence="1">
    <location>
        <begin position="266"/>
        <end position="284"/>
    </location>
</feature>
<feature type="region of interest" description="Disordered" evidence="1">
    <location>
        <begin position="357"/>
        <end position="449"/>
    </location>
</feature>
<dbReference type="OrthoDB" id="2564719at2759"/>
<feature type="compositionally biased region" description="Low complexity" evidence="1">
    <location>
        <begin position="169"/>
        <end position="189"/>
    </location>
</feature>